<keyword evidence="1" id="KW-1133">Transmembrane helix</keyword>
<accession>A0A0R2HJB7</accession>
<proteinExistence type="predicted"/>
<reference evidence="3 4" key="1">
    <citation type="journal article" date="2015" name="Genome Announc.">
        <title>Expanding the biotechnology potential of lactobacilli through comparative genomics of 213 strains and associated genera.</title>
        <authorList>
            <person name="Sun Z."/>
            <person name="Harris H.M."/>
            <person name="McCann A."/>
            <person name="Guo C."/>
            <person name="Argimon S."/>
            <person name="Zhang W."/>
            <person name="Yang X."/>
            <person name="Jeffery I.B."/>
            <person name="Cooney J.C."/>
            <person name="Kagawa T.F."/>
            <person name="Liu W."/>
            <person name="Song Y."/>
            <person name="Salvetti E."/>
            <person name="Wrobel A."/>
            <person name="Rasinkangas P."/>
            <person name="Parkhill J."/>
            <person name="Rea M.C."/>
            <person name="O'Sullivan O."/>
            <person name="Ritari J."/>
            <person name="Douillard F.P."/>
            <person name="Paul Ross R."/>
            <person name="Yang R."/>
            <person name="Briner A.E."/>
            <person name="Felis G.E."/>
            <person name="de Vos W.M."/>
            <person name="Barrangou R."/>
            <person name="Klaenhammer T.R."/>
            <person name="Caufield P.W."/>
            <person name="Cui Y."/>
            <person name="Zhang H."/>
            <person name="O'Toole P.W."/>
        </authorList>
    </citation>
    <scope>NUCLEOTIDE SEQUENCE [LARGE SCALE GENOMIC DNA]</scope>
    <source>
        <strain evidence="3 4">DSM 20405</strain>
    </source>
</reference>
<feature type="domain" description="Glycosyltransferase 2-like" evidence="2">
    <location>
        <begin position="3"/>
        <end position="112"/>
    </location>
</feature>
<sequence length="302" mass="35548">MITVFTPTYNRAKKLEKLYNSLKSQSDHDFVWLVIDDGSSDNTCELIEKWKKTMKIEYIYQNNSGKHIAINNAIKNCKTEYMICVDSDDELSNNAIYMINNNIKKSFKKDIWAVVGPRTKTAGIKNNKWTIGDNTCCKFADIYCRYKYVGDTYIIIKTEYIKSFKFPKFDNEKLIPENILYDYLDNMDYYISTIDYPLYISEYYEDGYTKNSTKYLLASPKGTSLSNLSGACNKFNSFKKRVLCYSRFLSINKLFKIKNNDVFKEYKVNNIVRMFSIILFPIMFYHYLKKGVSNEKNHINNI</sequence>
<name>A0A0R2HJB7_9FIRM</name>
<evidence type="ECO:0000313" key="3">
    <source>
        <dbReference type="EMBL" id="KRN50437.1"/>
    </source>
</evidence>
<evidence type="ECO:0000259" key="2">
    <source>
        <dbReference type="Pfam" id="PF00535"/>
    </source>
</evidence>
<gene>
    <name evidence="3" type="ORF">IV49_GL002085</name>
</gene>
<keyword evidence="4" id="KW-1185">Reference proteome</keyword>
<feature type="transmembrane region" description="Helical" evidence="1">
    <location>
        <begin position="271"/>
        <end position="288"/>
    </location>
</feature>
<organism evidence="3 4">
    <name type="scientific">Kandleria vitulina DSM 20405</name>
    <dbReference type="NCBI Taxonomy" id="1410657"/>
    <lineage>
        <taxon>Bacteria</taxon>
        <taxon>Bacillati</taxon>
        <taxon>Bacillota</taxon>
        <taxon>Erysipelotrichia</taxon>
        <taxon>Erysipelotrichales</taxon>
        <taxon>Coprobacillaceae</taxon>
        <taxon>Kandleria</taxon>
    </lineage>
</organism>
<dbReference type="CDD" id="cd00761">
    <property type="entry name" value="Glyco_tranf_GTA_type"/>
    <property type="match status" value="1"/>
</dbReference>
<dbReference type="Gene3D" id="3.90.550.10">
    <property type="entry name" value="Spore Coat Polysaccharide Biosynthesis Protein SpsA, Chain A"/>
    <property type="match status" value="1"/>
</dbReference>
<dbReference type="PANTHER" id="PTHR22916">
    <property type="entry name" value="GLYCOSYLTRANSFERASE"/>
    <property type="match status" value="1"/>
</dbReference>
<dbReference type="Pfam" id="PF00535">
    <property type="entry name" value="Glycos_transf_2"/>
    <property type="match status" value="1"/>
</dbReference>
<evidence type="ECO:0000313" key="4">
    <source>
        <dbReference type="Proteomes" id="UP000051841"/>
    </source>
</evidence>
<dbReference type="Proteomes" id="UP000051841">
    <property type="component" value="Unassembled WGS sequence"/>
</dbReference>
<dbReference type="GO" id="GO:0016758">
    <property type="term" value="F:hexosyltransferase activity"/>
    <property type="evidence" value="ECO:0007669"/>
    <property type="project" value="UniProtKB-ARBA"/>
</dbReference>
<comment type="caution">
    <text evidence="3">The sequence shown here is derived from an EMBL/GenBank/DDBJ whole genome shotgun (WGS) entry which is preliminary data.</text>
</comment>
<dbReference type="PATRIC" id="fig|1410657.5.peg.2154"/>
<dbReference type="EMBL" id="JQBL01000009">
    <property type="protein sequence ID" value="KRN50437.1"/>
    <property type="molecule type" value="Genomic_DNA"/>
</dbReference>
<dbReference type="SUPFAM" id="SSF53448">
    <property type="entry name" value="Nucleotide-diphospho-sugar transferases"/>
    <property type="match status" value="1"/>
</dbReference>
<dbReference type="PANTHER" id="PTHR22916:SF3">
    <property type="entry name" value="UDP-GLCNAC:BETAGAL BETA-1,3-N-ACETYLGLUCOSAMINYLTRANSFERASE-LIKE PROTEIN 1"/>
    <property type="match status" value="1"/>
</dbReference>
<keyword evidence="1" id="KW-0812">Transmembrane</keyword>
<dbReference type="InterPro" id="IPR029044">
    <property type="entry name" value="Nucleotide-diphossugar_trans"/>
</dbReference>
<dbReference type="RefSeq" id="WP_031589060.1">
    <property type="nucleotide sequence ID" value="NZ_JNKN01000009.1"/>
</dbReference>
<evidence type="ECO:0000256" key="1">
    <source>
        <dbReference type="SAM" id="Phobius"/>
    </source>
</evidence>
<dbReference type="AlphaFoldDB" id="A0A0R2HJB7"/>
<keyword evidence="1" id="KW-0472">Membrane</keyword>
<protein>
    <recommendedName>
        <fullName evidence="2">Glycosyltransferase 2-like domain-containing protein</fullName>
    </recommendedName>
</protein>
<dbReference type="InterPro" id="IPR001173">
    <property type="entry name" value="Glyco_trans_2-like"/>
</dbReference>